<keyword evidence="2" id="KW-1133">Transmembrane helix</keyword>
<evidence type="ECO:0000313" key="4">
    <source>
        <dbReference type="EMBL" id="GGO47832.1"/>
    </source>
</evidence>
<protein>
    <recommendedName>
        <fullName evidence="3">Phosphatidic acid phosphatase type 2/haloperoxidase domain-containing protein</fullName>
    </recommendedName>
</protein>
<dbReference type="RefSeq" id="WP_189036867.1">
    <property type="nucleotide sequence ID" value="NZ_BMMP01000006.1"/>
</dbReference>
<evidence type="ECO:0000256" key="2">
    <source>
        <dbReference type="SAM" id="Phobius"/>
    </source>
</evidence>
<comment type="caution">
    <text evidence="4">The sequence shown here is derived from an EMBL/GenBank/DDBJ whole genome shotgun (WGS) entry which is preliminary data.</text>
</comment>
<dbReference type="Pfam" id="PF01569">
    <property type="entry name" value="PAP2"/>
    <property type="match status" value="1"/>
</dbReference>
<dbReference type="SUPFAM" id="SSF48317">
    <property type="entry name" value="Acid phosphatase/Vanadium-dependent haloperoxidase"/>
    <property type="match status" value="1"/>
</dbReference>
<keyword evidence="2" id="KW-0812">Transmembrane</keyword>
<keyword evidence="5" id="KW-1185">Reference proteome</keyword>
<feature type="transmembrane region" description="Helical" evidence="2">
    <location>
        <begin position="70"/>
        <end position="91"/>
    </location>
</feature>
<feature type="transmembrane region" description="Helical" evidence="2">
    <location>
        <begin position="13"/>
        <end position="31"/>
    </location>
</feature>
<organism evidence="4 5">
    <name type="scientific">Streptomyces daqingensis</name>
    <dbReference type="NCBI Taxonomy" id="1472640"/>
    <lineage>
        <taxon>Bacteria</taxon>
        <taxon>Bacillati</taxon>
        <taxon>Actinomycetota</taxon>
        <taxon>Actinomycetes</taxon>
        <taxon>Kitasatosporales</taxon>
        <taxon>Streptomycetaceae</taxon>
        <taxon>Streptomyces</taxon>
    </lineage>
</organism>
<name>A0ABQ2M7Z6_9ACTN</name>
<evidence type="ECO:0000256" key="1">
    <source>
        <dbReference type="SAM" id="MobiDB-lite"/>
    </source>
</evidence>
<keyword evidence="2" id="KW-0472">Membrane</keyword>
<dbReference type="EMBL" id="BMMP01000006">
    <property type="protein sequence ID" value="GGO47832.1"/>
    <property type="molecule type" value="Genomic_DNA"/>
</dbReference>
<feature type="domain" description="Phosphatidic acid phosphatase type 2/haloperoxidase" evidence="3">
    <location>
        <begin position="70"/>
        <end position="144"/>
    </location>
</feature>
<feature type="transmembrane region" description="Helical" evidence="2">
    <location>
        <begin position="38"/>
        <end position="58"/>
    </location>
</feature>
<dbReference type="Gene3D" id="1.20.144.10">
    <property type="entry name" value="Phosphatidic acid phosphatase type 2/haloperoxidase"/>
    <property type="match status" value="1"/>
</dbReference>
<feature type="region of interest" description="Disordered" evidence="1">
    <location>
        <begin position="152"/>
        <end position="183"/>
    </location>
</feature>
<proteinExistence type="predicted"/>
<reference evidence="5" key="1">
    <citation type="journal article" date="2019" name="Int. J. Syst. Evol. Microbiol.">
        <title>The Global Catalogue of Microorganisms (GCM) 10K type strain sequencing project: providing services to taxonomists for standard genome sequencing and annotation.</title>
        <authorList>
            <consortium name="The Broad Institute Genomics Platform"/>
            <consortium name="The Broad Institute Genome Sequencing Center for Infectious Disease"/>
            <person name="Wu L."/>
            <person name="Ma J."/>
        </authorList>
    </citation>
    <scope>NUCLEOTIDE SEQUENCE [LARGE SCALE GENOMIC DNA]</scope>
    <source>
        <strain evidence="5">CGMCC 4.7178</strain>
    </source>
</reference>
<dbReference type="Proteomes" id="UP000631535">
    <property type="component" value="Unassembled WGS sequence"/>
</dbReference>
<dbReference type="InterPro" id="IPR036938">
    <property type="entry name" value="PAP2/HPO_sf"/>
</dbReference>
<gene>
    <name evidence="4" type="ORF">GCM10012287_21400</name>
</gene>
<evidence type="ECO:0000259" key="3">
    <source>
        <dbReference type="Pfam" id="PF01569"/>
    </source>
</evidence>
<sequence>MSELLADLGNPEVALPVLAAACAYAAAAVRVRRWLAPLCVFGALAGAAVAVSLVKVWLGRPGPLGGVNYYPSGHTATAAVAYGGAALLLCLSVRRLPYWPAPAAAAMLTVLCGAGLVWRGYHWPLDVLASLCLSWVLLAGAAAAVRRGLGRRVRASPHPRRSDPPPGIPDAGGPEPATERPGS</sequence>
<dbReference type="InterPro" id="IPR000326">
    <property type="entry name" value="PAP2/HPO"/>
</dbReference>
<feature type="transmembrane region" description="Helical" evidence="2">
    <location>
        <begin position="127"/>
        <end position="145"/>
    </location>
</feature>
<feature type="transmembrane region" description="Helical" evidence="2">
    <location>
        <begin position="103"/>
        <end position="121"/>
    </location>
</feature>
<accession>A0ABQ2M7Z6</accession>
<evidence type="ECO:0000313" key="5">
    <source>
        <dbReference type="Proteomes" id="UP000631535"/>
    </source>
</evidence>